<evidence type="ECO:0000256" key="1">
    <source>
        <dbReference type="SAM" id="MobiDB-lite"/>
    </source>
</evidence>
<evidence type="ECO:0000313" key="3">
    <source>
        <dbReference type="Proteomes" id="UP000469558"/>
    </source>
</evidence>
<proteinExistence type="predicted"/>
<feature type="compositionally biased region" description="Basic and acidic residues" evidence="1">
    <location>
        <begin position="64"/>
        <end position="82"/>
    </location>
</feature>
<keyword evidence="3" id="KW-1185">Reference proteome</keyword>
<dbReference type="AlphaFoldDB" id="A0A8T9CGP9"/>
<dbReference type="OrthoDB" id="197676at2759"/>
<evidence type="ECO:0000313" key="2">
    <source>
        <dbReference type="EMBL" id="TVY82924.1"/>
    </source>
</evidence>
<protein>
    <submittedName>
        <fullName evidence="2">Uncharacterized protein</fullName>
    </submittedName>
</protein>
<organism evidence="2 3">
    <name type="scientific">Lachnellula suecica</name>
    <dbReference type="NCBI Taxonomy" id="602035"/>
    <lineage>
        <taxon>Eukaryota</taxon>
        <taxon>Fungi</taxon>
        <taxon>Dikarya</taxon>
        <taxon>Ascomycota</taxon>
        <taxon>Pezizomycotina</taxon>
        <taxon>Leotiomycetes</taxon>
        <taxon>Helotiales</taxon>
        <taxon>Lachnaceae</taxon>
        <taxon>Lachnellula</taxon>
    </lineage>
</organism>
<dbReference type="Proteomes" id="UP000469558">
    <property type="component" value="Unassembled WGS sequence"/>
</dbReference>
<feature type="compositionally biased region" description="Polar residues" evidence="1">
    <location>
        <begin position="15"/>
        <end position="28"/>
    </location>
</feature>
<comment type="caution">
    <text evidence="2">The sequence shown here is derived from an EMBL/GenBank/DDBJ whole genome shotgun (WGS) entry which is preliminary data.</text>
</comment>
<sequence length="262" mass="30082">MTSLRSGTVLKDSNKPITNPAKTPQASTSKKRKAQEEPPIEDNKENVARPATPPAESKFSSAKTCERTPGRVGPIKEDDRSLSPDIKPFKGTKGQKVRKTAHEKNEEYRQFARENEGHMFHELYVCFDNGPKGSPTYDKSGFELDYHKVAEWMKPKPYNKSAMMNGMDRAVERARTEEKRMAEIFFEKGEAPADLAYSTNAGYWKDRVSKDLNVPWHKVGVPQFEEWEKKGFKKARRGEYENFSEEDRERQMRLLSGASLRK</sequence>
<accession>A0A8T9CGP9</accession>
<name>A0A8T9CGP9_9HELO</name>
<gene>
    <name evidence="2" type="ORF">LSUE1_G002266</name>
</gene>
<dbReference type="EMBL" id="QGMK01000257">
    <property type="protein sequence ID" value="TVY82924.1"/>
    <property type="molecule type" value="Genomic_DNA"/>
</dbReference>
<reference evidence="2 3" key="1">
    <citation type="submission" date="2018-05" db="EMBL/GenBank/DDBJ databases">
        <title>Genome sequencing and assembly of the regulated plant pathogen Lachnellula willkommii and related sister species for the development of diagnostic species identification markers.</title>
        <authorList>
            <person name="Giroux E."/>
            <person name="Bilodeau G."/>
        </authorList>
    </citation>
    <scope>NUCLEOTIDE SEQUENCE [LARGE SCALE GENOMIC DNA]</scope>
    <source>
        <strain evidence="2 3">CBS 268.59</strain>
    </source>
</reference>
<feature type="region of interest" description="Disordered" evidence="1">
    <location>
        <begin position="1"/>
        <end position="102"/>
    </location>
</feature>